<dbReference type="Gene3D" id="3.40.190.170">
    <property type="entry name" value="Bacterial extracellular solute-binding protein, family 7"/>
    <property type="match status" value="1"/>
</dbReference>
<keyword evidence="4" id="KW-1185">Reference proteome</keyword>
<keyword evidence="1 2" id="KW-0732">Signal</keyword>
<dbReference type="CDD" id="cd13669">
    <property type="entry name" value="PBP2_TRAP_TM0322_like"/>
    <property type="match status" value="1"/>
</dbReference>
<proteinExistence type="predicted"/>
<evidence type="ECO:0000256" key="2">
    <source>
        <dbReference type="SAM" id="SignalP"/>
    </source>
</evidence>
<dbReference type="NCBIfam" id="NF037995">
    <property type="entry name" value="TRAP_S1"/>
    <property type="match status" value="1"/>
</dbReference>
<organism evidence="3 4">
    <name type="scientific">Paenibacillus thermoaerophilus</name>
    <dbReference type="NCBI Taxonomy" id="1215385"/>
    <lineage>
        <taxon>Bacteria</taxon>
        <taxon>Bacillati</taxon>
        <taxon>Bacillota</taxon>
        <taxon>Bacilli</taxon>
        <taxon>Bacillales</taxon>
        <taxon>Paenibacillaceae</taxon>
        <taxon>Paenibacillus</taxon>
    </lineage>
</organism>
<evidence type="ECO:0000313" key="4">
    <source>
        <dbReference type="Proteomes" id="UP001596528"/>
    </source>
</evidence>
<sequence length="338" mass="37881">MIQAKRIVGVLLAMVLVLSVLAACGTEDSQGSPNKKYVLKFNHVLSESEPFHQGFLNWAERVKERTNGGLEIQVFPSAQLGVEEDIIEQLKQGVNVGQNTDSARLGMYVPDIAVMNAPYFVNSIEEVEKLNELPSVKKWMEELENKHGIKVLSFNWVQGFRHMVTNKPIRTPQDLKGLRIRTPGVPIWQESVRALGASPVALPFGEVYVGLQQGAIDGAELVYRNVTGGKLYEASKYISETKHILLINFEVISKKFFDSLPKEYQDILVEEANKAGLETSRIMEQEAEQIKQELIGKGMTIVSDVDIEAFKKAGEAAYEKLNLTEVRDRIYKEMGKTP</sequence>
<dbReference type="InterPro" id="IPR018389">
    <property type="entry name" value="DctP_fam"/>
</dbReference>
<dbReference type="PANTHER" id="PTHR33376">
    <property type="match status" value="1"/>
</dbReference>
<comment type="caution">
    <text evidence="3">The sequence shown here is derived from an EMBL/GenBank/DDBJ whole genome shotgun (WGS) entry which is preliminary data.</text>
</comment>
<evidence type="ECO:0000313" key="3">
    <source>
        <dbReference type="EMBL" id="MFC7750735.1"/>
    </source>
</evidence>
<dbReference type="InterPro" id="IPR038404">
    <property type="entry name" value="TRAP_DctP_sf"/>
</dbReference>
<dbReference type="Pfam" id="PF03480">
    <property type="entry name" value="DctP"/>
    <property type="match status" value="1"/>
</dbReference>
<accession>A0ABW2V5L3</accession>
<gene>
    <name evidence="3" type="ORF">ACFQWB_12480</name>
</gene>
<dbReference type="PANTHER" id="PTHR33376:SF3">
    <property type="entry name" value="C4-DICARBOXYLATE-BINDING PROTEIN"/>
    <property type="match status" value="1"/>
</dbReference>
<dbReference type="NCBIfam" id="TIGR00787">
    <property type="entry name" value="dctP"/>
    <property type="match status" value="1"/>
</dbReference>
<reference evidence="4" key="1">
    <citation type="journal article" date="2019" name="Int. J. Syst. Evol. Microbiol.">
        <title>The Global Catalogue of Microorganisms (GCM) 10K type strain sequencing project: providing services to taxonomists for standard genome sequencing and annotation.</title>
        <authorList>
            <consortium name="The Broad Institute Genomics Platform"/>
            <consortium name="The Broad Institute Genome Sequencing Center for Infectious Disease"/>
            <person name="Wu L."/>
            <person name="Ma J."/>
        </authorList>
    </citation>
    <scope>NUCLEOTIDE SEQUENCE [LARGE SCALE GENOMIC DNA]</scope>
    <source>
        <strain evidence="4">JCM 18657</strain>
    </source>
</reference>
<feature type="chain" id="PRO_5046636103" evidence="2">
    <location>
        <begin position="23"/>
        <end position="338"/>
    </location>
</feature>
<dbReference type="EMBL" id="JBHTGQ010000028">
    <property type="protein sequence ID" value="MFC7750735.1"/>
    <property type="molecule type" value="Genomic_DNA"/>
</dbReference>
<evidence type="ECO:0000256" key="1">
    <source>
        <dbReference type="ARBA" id="ARBA00022729"/>
    </source>
</evidence>
<feature type="signal peptide" evidence="2">
    <location>
        <begin position="1"/>
        <end position="22"/>
    </location>
</feature>
<dbReference type="InterPro" id="IPR004682">
    <property type="entry name" value="TRAP_DctP"/>
</dbReference>
<protein>
    <submittedName>
        <fullName evidence="3">C4-dicarboxylate TRAP transporter substrate-binding protein</fullName>
    </submittedName>
</protein>
<dbReference type="PIRSF" id="PIRSF006470">
    <property type="entry name" value="DctB"/>
    <property type="match status" value="1"/>
</dbReference>
<dbReference type="RefSeq" id="WP_138789174.1">
    <property type="nucleotide sequence ID" value="NZ_JBHTGQ010000028.1"/>
</dbReference>
<name>A0ABW2V5L3_9BACL</name>
<dbReference type="PROSITE" id="PS51257">
    <property type="entry name" value="PROKAR_LIPOPROTEIN"/>
    <property type="match status" value="1"/>
</dbReference>
<dbReference type="Proteomes" id="UP001596528">
    <property type="component" value="Unassembled WGS sequence"/>
</dbReference>